<dbReference type="EMBL" id="CAJPVJ010006152">
    <property type="protein sequence ID" value="CAG2170186.1"/>
    <property type="molecule type" value="Genomic_DNA"/>
</dbReference>
<evidence type="ECO:0000259" key="3">
    <source>
        <dbReference type="Pfam" id="PF07001"/>
    </source>
</evidence>
<dbReference type="Pfam" id="PF07001">
    <property type="entry name" value="BAT2_N"/>
    <property type="match status" value="1"/>
</dbReference>
<dbReference type="OrthoDB" id="1939715at2759"/>
<reference evidence="4" key="1">
    <citation type="submission" date="2020-11" db="EMBL/GenBank/DDBJ databases">
        <authorList>
            <person name="Tran Van P."/>
        </authorList>
    </citation>
    <scope>NUCLEOTIDE SEQUENCE</scope>
</reference>
<dbReference type="AlphaFoldDB" id="A0A7R9M652"/>
<proteinExistence type="predicted"/>
<evidence type="ECO:0000313" key="4">
    <source>
        <dbReference type="EMBL" id="CAD7652999.1"/>
    </source>
</evidence>
<evidence type="ECO:0000256" key="2">
    <source>
        <dbReference type="SAM" id="MobiDB-lite"/>
    </source>
</evidence>
<keyword evidence="1" id="KW-0597">Phosphoprotein</keyword>
<accession>A0A7R9M652</accession>
<feature type="domain" description="BAT2 N-terminal" evidence="3">
    <location>
        <begin position="1"/>
        <end position="189"/>
    </location>
</feature>
<sequence length="257" mass="26945">MSAVSGLTSKGENKSKQKYQSLNINNLYKGKSLETTKTSVAPKHGLQTLGKVGAGRRMPPPANLPSLKSQTTTTPNITLVPTGGQGWGSGKEEDSGATPPLQTSSSGVDATPLSAQKPSAGPLNPLTTSSTATTDTSVGAIALGLTSAALTAQSKTWSTVTATAEHPESGPDKSYLAQQSPFFPQEFPIVLTMKRKFLLMDLHLESRDPNSVCCHTIPPVPQVRPPTHSCIACLCIRSQCRPTAGEWVVPTIGANNI</sequence>
<dbReference type="InterPro" id="IPR033184">
    <property type="entry name" value="PRRC2"/>
</dbReference>
<feature type="compositionally biased region" description="Polar residues" evidence="2">
    <location>
        <begin position="100"/>
        <end position="117"/>
    </location>
</feature>
<feature type="compositionally biased region" description="Low complexity" evidence="2">
    <location>
        <begin position="71"/>
        <end position="82"/>
    </location>
</feature>
<feature type="compositionally biased region" description="Polar residues" evidence="2">
    <location>
        <begin position="1"/>
        <end position="10"/>
    </location>
</feature>
<dbReference type="GO" id="GO:0030154">
    <property type="term" value="P:cell differentiation"/>
    <property type="evidence" value="ECO:0007669"/>
    <property type="project" value="TreeGrafter"/>
</dbReference>
<dbReference type="InterPro" id="IPR009738">
    <property type="entry name" value="BAT2_N"/>
</dbReference>
<organism evidence="4">
    <name type="scientific">Oppiella nova</name>
    <dbReference type="NCBI Taxonomy" id="334625"/>
    <lineage>
        <taxon>Eukaryota</taxon>
        <taxon>Metazoa</taxon>
        <taxon>Ecdysozoa</taxon>
        <taxon>Arthropoda</taxon>
        <taxon>Chelicerata</taxon>
        <taxon>Arachnida</taxon>
        <taxon>Acari</taxon>
        <taxon>Acariformes</taxon>
        <taxon>Sarcoptiformes</taxon>
        <taxon>Oribatida</taxon>
        <taxon>Brachypylina</taxon>
        <taxon>Oppioidea</taxon>
        <taxon>Oppiidae</taxon>
        <taxon>Oppiella</taxon>
    </lineage>
</organism>
<feature type="region of interest" description="Disordered" evidence="2">
    <location>
        <begin position="1"/>
        <end position="131"/>
    </location>
</feature>
<protein>
    <recommendedName>
        <fullName evidence="3">BAT2 N-terminal domain-containing protein</fullName>
    </recommendedName>
</protein>
<dbReference type="EMBL" id="OC920977">
    <property type="protein sequence ID" value="CAD7652999.1"/>
    <property type="molecule type" value="Genomic_DNA"/>
</dbReference>
<name>A0A7R9M652_9ACAR</name>
<evidence type="ECO:0000313" key="5">
    <source>
        <dbReference type="Proteomes" id="UP000728032"/>
    </source>
</evidence>
<keyword evidence="5" id="KW-1185">Reference proteome</keyword>
<dbReference type="PANTHER" id="PTHR14038">
    <property type="entry name" value="BAT2 HLA-B-ASSOCIATED TRANSCRIPT 2"/>
    <property type="match status" value="1"/>
</dbReference>
<gene>
    <name evidence="4" type="ORF">ONB1V03_LOCUS9657</name>
</gene>
<dbReference type="PANTHER" id="PTHR14038:SF0">
    <property type="entry name" value="LP18708P"/>
    <property type="match status" value="1"/>
</dbReference>
<evidence type="ECO:0000256" key="1">
    <source>
        <dbReference type="ARBA" id="ARBA00022553"/>
    </source>
</evidence>
<dbReference type="Proteomes" id="UP000728032">
    <property type="component" value="Unassembled WGS sequence"/>
</dbReference>